<name>A0A1B8I195_9GAMM</name>
<reference evidence="3" key="2">
    <citation type="submission" date="2017-06" db="EMBL/GenBank/DDBJ databases">
        <authorList>
            <person name="Kim H.J."/>
            <person name="Triplett B.A."/>
        </authorList>
    </citation>
    <scope>NUCLEOTIDE SEQUENCE [LARGE SCALE GENOMIC DNA]</scope>
    <source>
        <strain evidence="3">Type strain: CECT 9192</strain>
    </source>
</reference>
<evidence type="ECO:0000313" key="2">
    <source>
        <dbReference type="EMBL" id="PSU04201.1"/>
    </source>
</evidence>
<protein>
    <submittedName>
        <fullName evidence="2">Uncharacterized protein</fullName>
    </submittedName>
</protein>
<evidence type="ECO:0000313" key="5">
    <source>
        <dbReference type="Proteomes" id="UP000241858"/>
    </source>
</evidence>
<dbReference type="RefSeq" id="WP_060999315.1">
    <property type="nucleotide sequence ID" value="NZ_FYAH01000014.1"/>
</dbReference>
<reference evidence="4" key="1">
    <citation type="submission" date="2017-06" db="EMBL/GenBank/DDBJ databases">
        <authorList>
            <person name="Rodrigo-Torres L."/>
            <person name="Arahal R. D."/>
            <person name="Lucena T."/>
        </authorList>
    </citation>
    <scope>NUCLEOTIDE SEQUENCE [LARGE SCALE GENOMIC DNA]</scope>
    <source>
        <strain evidence="4">type strain: CECT 9192</strain>
    </source>
</reference>
<dbReference type="Proteomes" id="UP000241858">
    <property type="component" value="Unassembled WGS sequence"/>
</dbReference>
<dbReference type="AlphaFoldDB" id="A0A1B8I195"/>
<dbReference type="EMBL" id="FYAH01000014">
    <property type="protein sequence ID" value="SMY18274.1"/>
    <property type="molecule type" value="Genomic_DNA"/>
</dbReference>
<keyword evidence="4" id="KW-1185">Reference proteome</keyword>
<evidence type="ECO:0000313" key="3">
    <source>
        <dbReference type="EMBL" id="SMY18274.1"/>
    </source>
</evidence>
<dbReference type="EMBL" id="PYLY01000018">
    <property type="protein sequence ID" value="PSU04201.1"/>
    <property type="molecule type" value="Genomic_DNA"/>
</dbReference>
<dbReference type="OrthoDB" id="5824495at2"/>
<dbReference type="Proteomes" id="UP000196485">
    <property type="component" value="Unassembled WGS sequence"/>
</dbReference>
<evidence type="ECO:0000313" key="4">
    <source>
        <dbReference type="Proteomes" id="UP000196485"/>
    </source>
</evidence>
<gene>
    <name evidence="2" type="ORF">C0W81_10440</name>
    <name evidence="3" type="ORF">PAQU9191_03615</name>
</gene>
<reference evidence="2 5" key="3">
    <citation type="submission" date="2018-03" db="EMBL/GenBank/DDBJ databases">
        <title>Whole genome sequencing of Histamine producing bacteria.</title>
        <authorList>
            <person name="Butler K."/>
        </authorList>
    </citation>
    <scope>NUCLEOTIDE SEQUENCE [LARGE SCALE GENOMIC DNA]</scope>
    <source>
        <strain evidence="2 5">DSM 23343</strain>
    </source>
</reference>
<organism evidence="2 5">
    <name type="scientific">Photobacterium aquimaris</name>
    <dbReference type="NCBI Taxonomy" id="512643"/>
    <lineage>
        <taxon>Bacteria</taxon>
        <taxon>Pseudomonadati</taxon>
        <taxon>Pseudomonadota</taxon>
        <taxon>Gammaproteobacteria</taxon>
        <taxon>Vibrionales</taxon>
        <taxon>Vibrionaceae</taxon>
        <taxon>Photobacterium</taxon>
    </lineage>
</organism>
<proteinExistence type="predicted"/>
<feature type="region of interest" description="Disordered" evidence="1">
    <location>
        <begin position="1"/>
        <end position="25"/>
    </location>
</feature>
<evidence type="ECO:0000256" key="1">
    <source>
        <dbReference type="SAM" id="MobiDB-lite"/>
    </source>
</evidence>
<sequence>MRPASTVRYASTPRSPSRLRATAHAPQYKVNPKKAATTDVHLTTADAQLITPQQIVSELNSNQQQQR</sequence>
<accession>A0A1B8I195</accession>